<evidence type="ECO:0000313" key="3">
    <source>
        <dbReference type="Proteomes" id="UP000315133"/>
    </source>
</evidence>
<dbReference type="InterPro" id="IPR051784">
    <property type="entry name" value="Nod_factor_ABC_transporter"/>
</dbReference>
<dbReference type="PANTHER" id="PTHR43229:SF6">
    <property type="entry name" value="ABC-TYPE MULTIDRUG TRANSPORT SYSTEM, PERMEASE COMPONENT"/>
    <property type="match status" value="1"/>
</dbReference>
<dbReference type="EMBL" id="VFPU01000001">
    <property type="protein sequence ID" value="TQM95769.1"/>
    <property type="molecule type" value="Genomic_DNA"/>
</dbReference>
<feature type="transmembrane region" description="Helical" evidence="1">
    <location>
        <begin position="130"/>
        <end position="156"/>
    </location>
</feature>
<keyword evidence="1" id="KW-0472">Membrane</keyword>
<protein>
    <submittedName>
        <fullName evidence="2">ABC-2 type transport system permease protein</fullName>
    </submittedName>
</protein>
<name>A0A543KL09_9MICO</name>
<keyword evidence="1" id="KW-0812">Transmembrane</keyword>
<evidence type="ECO:0000256" key="1">
    <source>
        <dbReference type="SAM" id="Phobius"/>
    </source>
</evidence>
<feature type="transmembrane region" description="Helical" evidence="1">
    <location>
        <begin position="97"/>
        <end position="118"/>
    </location>
</feature>
<dbReference type="Proteomes" id="UP000315133">
    <property type="component" value="Unassembled WGS sequence"/>
</dbReference>
<keyword evidence="1" id="KW-1133">Transmembrane helix</keyword>
<dbReference type="RefSeq" id="WP_141817477.1">
    <property type="nucleotide sequence ID" value="NZ_BAAAIL010000003.1"/>
</dbReference>
<proteinExistence type="predicted"/>
<feature type="transmembrane region" description="Helical" evidence="1">
    <location>
        <begin position="168"/>
        <end position="190"/>
    </location>
</feature>
<feature type="transmembrane region" description="Helical" evidence="1">
    <location>
        <begin position="17"/>
        <end position="38"/>
    </location>
</feature>
<dbReference type="OrthoDB" id="63188at2"/>
<reference evidence="2 3" key="1">
    <citation type="submission" date="2019-06" db="EMBL/GenBank/DDBJ databases">
        <title>Sequencing the genomes of 1000 actinobacteria strains.</title>
        <authorList>
            <person name="Klenk H.-P."/>
        </authorList>
    </citation>
    <scope>NUCLEOTIDE SEQUENCE [LARGE SCALE GENOMIC DNA]</scope>
    <source>
        <strain evidence="2 3">DSM 12362</strain>
    </source>
</reference>
<sequence length="253" mass="26637">MNTTYTALELRRTTRNYVSMFFIAVLPAFFYVVFGAAQDFGAEPIGNGNVTFYVMVSMAAYGAVTATVSIGGMAAVERMQGWGRQLGLTPMKDREFVLSKVLVALGVAAVPVALIFLLGSLTGAEAPPLAWLLSAAIALGGAGLFAIYGLCFGLAFRSEAAAAAASGSLVVLAFLGNIFFPLSGSMLTIARFTPLYGVVTLARHPLTGGDRLDGTAGGLVHEALWIPVANVVVWTILLGLTAVWLVRRSRARQ</sequence>
<organism evidence="2 3">
    <name type="scientific">Ornithinimicrobium humiphilum</name>
    <dbReference type="NCBI Taxonomy" id="125288"/>
    <lineage>
        <taxon>Bacteria</taxon>
        <taxon>Bacillati</taxon>
        <taxon>Actinomycetota</taxon>
        <taxon>Actinomycetes</taxon>
        <taxon>Micrococcales</taxon>
        <taxon>Ornithinimicrobiaceae</taxon>
        <taxon>Ornithinimicrobium</taxon>
    </lineage>
</organism>
<comment type="caution">
    <text evidence="2">The sequence shown here is derived from an EMBL/GenBank/DDBJ whole genome shotgun (WGS) entry which is preliminary data.</text>
</comment>
<gene>
    <name evidence="2" type="ORF">FB476_0619</name>
</gene>
<dbReference type="PANTHER" id="PTHR43229">
    <property type="entry name" value="NODULATION PROTEIN J"/>
    <property type="match status" value="1"/>
</dbReference>
<evidence type="ECO:0000313" key="2">
    <source>
        <dbReference type="EMBL" id="TQM95769.1"/>
    </source>
</evidence>
<dbReference type="AlphaFoldDB" id="A0A543KL09"/>
<keyword evidence="3" id="KW-1185">Reference proteome</keyword>
<feature type="transmembrane region" description="Helical" evidence="1">
    <location>
        <begin position="50"/>
        <end position="76"/>
    </location>
</feature>
<accession>A0A543KL09</accession>
<feature type="transmembrane region" description="Helical" evidence="1">
    <location>
        <begin position="224"/>
        <end position="246"/>
    </location>
</feature>